<dbReference type="Proteomes" id="UP001278571">
    <property type="component" value="Unassembled WGS sequence"/>
</dbReference>
<keyword evidence="2" id="KW-1185">Reference proteome</keyword>
<gene>
    <name evidence="1" type="ORF">R2363_33725</name>
</gene>
<reference evidence="1 2" key="1">
    <citation type="submission" date="2023-10" db="EMBL/GenBank/DDBJ databases">
        <authorList>
            <person name="Wang X.X."/>
        </authorList>
    </citation>
    <scope>NUCLEOTIDE SEQUENCE [LARGE SCALE GENOMIC DNA]</scope>
    <source>
        <strain evidence="1 2">NBRC 12816</strain>
    </source>
</reference>
<protein>
    <submittedName>
        <fullName evidence="1">Uncharacterized protein</fullName>
    </submittedName>
</protein>
<comment type="caution">
    <text evidence="1">The sequence shown here is derived from an EMBL/GenBank/DDBJ whole genome shotgun (WGS) entry which is preliminary data.</text>
</comment>
<organism evidence="1 2">
    <name type="scientific">Streptomyces roseolus</name>
    <dbReference type="NCBI Taxonomy" id="67358"/>
    <lineage>
        <taxon>Bacteria</taxon>
        <taxon>Bacillati</taxon>
        <taxon>Actinomycetota</taxon>
        <taxon>Actinomycetes</taxon>
        <taxon>Kitasatosporales</taxon>
        <taxon>Streptomycetaceae</taxon>
        <taxon>Streptomyces</taxon>
    </lineage>
</organism>
<proteinExistence type="predicted"/>
<sequence length="119" mass="13205">MSLLVHTFVVDADGSERLLEDPPLGRELAGFERSRTKLWGSPAMRALGARFFPLLDGYDLRVQPEELGEFLAECATVRPHLPALAEHSGYTLEYVTARFDNIVAAAHRAREVNGGVLVW</sequence>
<name>A0ABU4KHZ3_9ACTN</name>
<dbReference type="EMBL" id="JAWJZF010000517">
    <property type="protein sequence ID" value="MDX2297124.1"/>
    <property type="molecule type" value="Genomic_DNA"/>
</dbReference>
<evidence type="ECO:0000313" key="1">
    <source>
        <dbReference type="EMBL" id="MDX2297124.1"/>
    </source>
</evidence>
<evidence type="ECO:0000313" key="2">
    <source>
        <dbReference type="Proteomes" id="UP001278571"/>
    </source>
</evidence>
<dbReference type="RefSeq" id="WP_319013267.1">
    <property type="nucleotide sequence ID" value="NZ_JAWJZF010000517.1"/>
</dbReference>
<accession>A0ABU4KHZ3</accession>